<sequence>MTQTHENTQGLQALSQQMADAVERAQSSLVLVDGRSRQPASGIIYAPDLILTASHVLERSEKVQIHTADKQTYAAQIVGRDRTSDLAVLRVPGLVQTPATPAPEAARVGQLVLAIGASTDGPMASIGIVSSAGGPLRTEQGVALERFIRTDAIPYPGFSGGPLIDTQGQVLGLLTTGIVNGIPFVIPIDLATSLAETLATQGTVKRGYLGIASQLVQLPEQQRGESQRKHGLLLVKVDDPSPAHTGGLFLGDILVALDGHAVTDSEDLQLLLTGERVGKAVPVEIIRGGTVHTLQVTIGQRPA</sequence>
<dbReference type="AlphaFoldDB" id="A0A402A181"/>
<dbReference type="OrthoDB" id="9792183at2"/>
<evidence type="ECO:0000259" key="4">
    <source>
        <dbReference type="SMART" id="SM00228"/>
    </source>
</evidence>
<dbReference type="InterPro" id="IPR001478">
    <property type="entry name" value="PDZ"/>
</dbReference>
<dbReference type="InterPro" id="IPR036034">
    <property type="entry name" value="PDZ_sf"/>
</dbReference>
<dbReference type="InterPro" id="IPR001940">
    <property type="entry name" value="Peptidase_S1C"/>
</dbReference>
<accession>A0A402A181</accession>
<dbReference type="GO" id="GO:0042597">
    <property type="term" value="C:periplasmic space"/>
    <property type="evidence" value="ECO:0007669"/>
    <property type="project" value="TreeGrafter"/>
</dbReference>
<dbReference type="PANTHER" id="PTHR22939:SF129">
    <property type="entry name" value="SERINE PROTEASE HTRA2, MITOCHONDRIAL"/>
    <property type="match status" value="1"/>
</dbReference>
<dbReference type="SUPFAM" id="SSF50494">
    <property type="entry name" value="Trypsin-like serine proteases"/>
    <property type="match status" value="1"/>
</dbReference>
<evidence type="ECO:0000256" key="3">
    <source>
        <dbReference type="ARBA" id="ARBA00022801"/>
    </source>
</evidence>
<comment type="similarity">
    <text evidence="1">Belongs to the peptidase S1C family.</text>
</comment>
<dbReference type="Pfam" id="PF13365">
    <property type="entry name" value="Trypsin_2"/>
    <property type="match status" value="1"/>
</dbReference>
<dbReference type="GO" id="GO:0006515">
    <property type="term" value="P:protein quality control for misfolded or incompletely synthesized proteins"/>
    <property type="evidence" value="ECO:0007669"/>
    <property type="project" value="TreeGrafter"/>
</dbReference>
<name>A0A402A181_9CHLR</name>
<dbReference type="Proteomes" id="UP000287352">
    <property type="component" value="Unassembled WGS sequence"/>
</dbReference>
<organism evidence="5 6">
    <name type="scientific">Tengunoibacter tsumagoiensis</name>
    <dbReference type="NCBI Taxonomy" id="2014871"/>
    <lineage>
        <taxon>Bacteria</taxon>
        <taxon>Bacillati</taxon>
        <taxon>Chloroflexota</taxon>
        <taxon>Ktedonobacteria</taxon>
        <taxon>Ktedonobacterales</taxon>
        <taxon>Dictyobacteraceae</taxon>
        <taxon>Tengunoibacter</taxon>
    </lineage>
</organism>
<proteinExistence type="inferred from homology"/>
<dbReference type="Gene3D" id="2.40.10.10">
    <property type="entry name" value="Trypsin-like serine proteases"/>
    <property type="match status" value="2"/>
</dbReference>
<dbReference type="CDD" id="cd06779">
    <property type="entry name" value="cpPDZ_Deg_HtrA-like"/>
    <property type="match status" value="1"/>
</dbReference>
<evidence type="ECO:0000313" key="6">
    <source>
        <dbReference type="Proteomes" id="UP000287352"/>
    </source>
</evidence>
<protein>
    <submittedName>
        <fullName evidence="5">Serine protease</fullName>
    </submittedName>
</protein>
<keyword evidence="6" id="KW-1185">Reference proteome</keyword>
<dbReference type="SUPFAM" id="SSF50156">
    <property type="entry name" value="PDZ domain-like"/>
    <property type="match status" value="1"/>
</dbReference>
<dbReference type="RefSeq" id="WP_126580501.1">
    <property type="nucleotide sequence ID" value="NZ_BIFR01000001.1"/>
</dbReference>
<feature type="domain" description="PDZ" evidence="4">
    <location>
        <begin position="207"/>
        <end position="289"/>
    </location>
</feature>
<dbReference type="Pfam" id="PF13180">
    <property type="entry name" value="PDZ_2"/>
    <property type="match status" value="1"/>
</dbReference>
<comment type="caution">
    <text evidence="5">The sequence shown here is derived from an EMBL/GenBank/DDBJ whole genome shotgun (WGS) entry which is preliminary data.</text>
</comment>
<keyword evidence="3" id="KW-0378">Hydrolase</keyword>
<dbReference type="Gene3D" id="2.30.42.10">
    <property type="match status" value="1"/>
</dbReference>
<dbReference type="PRINTS" id="PR00834">
    <property type="entry name" value="PROTEASES2C"/>
</dbReference>
<dbReference type="PANTHER" id="PTHR22939">
    <property type="entry name" value="SERINE PROTEASE FAMILY S1C HTRA-RELATED"/>
    <property type="match status" value="1"/>
</dbReference>
<dbReference type="InterPro" id="IPR009003">
    <property type="entry name" value="Peptidase_S1_PA"/>
</dbReference>
<evidence type="ECO:0000256" key="1">
    <source>
        <dbReference type="ARBA" id="ARBA00010541"/>
    </source>
</evidence>
<dbReference type="GO" id="GO:0004252">
    <property type="term" value="F:serine-type endopeptidase activity"/>
    <property type="evidence" value="ECO:0007669"/>
    <property type="project" value="InterPro"/>
</dbReference>
<evidence type="ECO:0000256" key="2">
    <source>
        <dbReference type="ARBA" id="ARBA00022670"/>
    </source>
</evidence>
<reference evidence="6" key="1">
    <citation type="submission" date="2018-12" db="EMBL/GenBank/DDBJ databases">
        <title>Tengunoibacter tsumagoiensis gen. nov., sp. nov., Dictyobacter kobayashii sp. nov., D. alpinus sp. nov., and D. joshuensis sp. nov. and description of Dictyobacteraceae fam. nov. within the order Ktedonobacterales isolated from Tengu-no-mugimeshi.</title>
        <authorList>
            <person name="Wang C.M."/>
            <person name="Zheng Y."/>
            <person name="Sakai Y."/>
            <person name="Toyoda A."/>
            <person name="Minakuchi Y."/>
            <person name="Abe K."/>
            <person name="Yokota A."/>
            <person name="Yabe S."/>
        </authorList>
    </citation>
    <scope>NUCLEOTIDE SEQUENCE [LARGE SCALE GENOMIC DNA]</scope>
    <source>
        <strain evidence="6">Uno3</strain>
    </source>
</reference>
<dbReference type="EMBL" id="BIFR01000001">
    <property type="protein sequence ID" value="GCE12920.1"/>
    <property type="molecule type" value="Genomic_DNA"/>
</dbReference>
<dbReference type="InterPro" id="IPR043504">
    <property type="entry name" value="Peptidase_S1_PA_chymotrypsin"/>
</dbReference>
<keyword evidence="2 5" id="KW-0645">Protease</keyword>
<gene>
    <name evidence="5" type="ORF">KTT_27790</name>
</gene>
<evidence type="ECO:0000313" key="5">
    <source>
        <dbReference type="EMBL" id="GCE12920.1"/>
    </source>
</evidence>
<dbReference type="SMART" id="SM00228">
    <property type="entry name" value="PDZ"/>
    <property type="match status" value="1"/>
</dbReference>